<gene>
    <name evidence="2" type="ORF">PAXRUDRAFT_17565</name>
</gene>
<dbReference type="EMBL" id="KN827029">
    <property type="protein sequence ID" value="KIK77352.1"/>
    <property type="molecule type" value="Genomic_DNA"/>
</dbReference>
<feature type="compositionally biased region" description="Basic and acidic residues" evidence="1">
    <location>
        <begin position="13"/>
        <end position="79"/>
    </location>
</feature>
<evidence type="ECO:0000313" key="2">
    <source>
        <dbReference type="EMBL" id="KIK77352.1"/>
    </source>
</evidence>
<dbReference type="AlphaFoldDB" id="A0A0D0C2D9"/>
<dbReference type="HOGENOM" id="CLU_1696089_0_0_1"/>
<dbReference type="InParanoid" id="A0A0D0C2D9"/>
<reference evidence="3" key="2">
    <citation type="submission" date="2015-01" db="EMBL/GenBank/DDBJ databases">
        <title>Evolutionary Origins and Diversification of the Mycorrhizal Mutualists.</title>
        <authorList>
            <consortium name="DOE Joint Genome Institute"/>
            <consortium name="Mycorrhizal Genomics Consortium"/>
            <person name="Kohler A."/>
            <person name="Kuo A."/>
            <person name="Nagy L.G."/>
            <person name="Floudas D."/>
            <person name="Copeland A."/>
            <person name="Barry K.W."/>
            <person name="Cichocki N."/>
            <person name="Veneault-Fourrey C."/>
            <person name="LaButti K."/>
            <person name="Lindquist E.A."/>
            <person name="Lipzen A."/>
            <person name="Lundell T."/>
            <person name="Morin E."/>
            <person name="Murat C."/>
            <person name="Riley R."/>
            <person name="Ohm R."/>
            <person name="Sun H."/>
            <person name="Tunlid A."/>
            <person name="Henrissat B."/>
            <person name="Grigoriev I.V."/>
            <person name="Hibbett D.S."/>
            <person name="Martin F."/>
        </authorList>
    </citation>
    <scope>NUCLEOTIDE SEQUENCE [LARGE SCALE GENOMIC DNA]</scope>
    <source>
        <strain evidence="3">Ve08.2h10</strain>
    </source>
</reference>
<sequence>MLSSSEEINPAELQHEEEKHQQEVEKRIQEATEKKARKEEEKQKRAEEEVHKKAEAEAEARKKAEEKENRRRAEEERRRVQSQQAEKRKKTPGGTIIWPQEPEQPEVGPSYEEERRLTAEYWEVLTFELMGIRIAMQTLVKAYVEGRVERQGGLD</sequence>
<name>A0A0D0C2D9_9AGAM</name>
<reference evidence="2 3" key="1">
    <citation type="submission" date="2014-04" db="EMBL/GenBank/DDBJ databases">
        <authorList>
            <consortium name="DOE Joint Genome Institute"/>
            <person name="Kuo A."/>
            <person name="Kohler A."/>
            <person name="Jargeat P."/>
            <person name="Nagy L.G."/>
            <person name="Floudas D."/>
            <person name="Copeland A."/>
            <person name="Barry K.W."/>
            <person name="Cichocki N."/>
            <person name="Veneault-Fourrey C."/>
            <person name="LaButti K."/>
            <person name="Lindquist E.A."/>
            <person name="Lipzen A."/>
            <person name="Lundell T."/>
            <person name="Morin E."/>
            <person name="Murat C."/>
            <person name="Sun H."/>
            <person name="Tunlid A."/>
            <person name="Henrissat B."/>
            <person name="Grigoriev I.V."/>
            <person name="Hibbett D.S."/>
            <person name="Martin F."/>
            <person name="Nordberg H.P."/>
            <person name="Cantor M.N."/>
            <person name="Hua S.X."/>
        </authorList>
    </citation>
    <scope>NUCLEOTIDE SEQUENCE [LARGE SCALE GENOMIC DNA]</scope>
    <source>
        <strain evidence="2 3">Ve08.2h10</strain>
    </source>
</reference>
<proteinExistence type="predicted"/>
<organism evidence="2 3">
    <name type="scientific">Paxillus rubicundulus Ve08.2h10</name>
    <dbReference type="NCBI Taxonomy" id="930991"/>
    <lineage>
        <taxon>Eukaryota</taxon>
        <taxon>Fungi</taxon>
        <taxon>Dikarya</taxon>
        <taxon>Basidiomycota</taxon>
        <taxon>Agaricomycotina</taxon>
        <taxon>Agaricomycetes</taxon>
        <taxon>Agaricomycetidae</taxon>
        <taxon>Boletales</taxon>
        <taxon>Paxilineae</taxon>
        <taxon>Paxillaceae</taxon>
        <taxon>Paxillus</taxon>
    </lineage>
</organism>
<keyword evidence="3" id="KW-1185">Reference proteome</keyword>
<protein>
    <submittedName>
        <fullName evidence="2">Uncharacterized protein</fullName>
    </submittedName>
</protein>
<evidence type="ECO:0000313" key="3">
    <source>
        <dbReference type="Proteomes" id="UP000054538"/>
    </source>
</evidence>
<dbReference type="Proteomes" id="UP000054538">
    <property type="component" value="Unassembled WGS sequence"/>
</dbReference>
<evidence type="ECO:0000256" key="1">
    <source>
        <dbReference type="SAM" id="MobiDB-lite"/>
    </source>
</evidence>
<feature type="region of interest" description="Disordered" evidence="1">
    <location>
        <begin position="1"/>
        <end position="112"/>
    </location>
</feature>
<accession>A0A0D0C2D9</accession>